<keyword evidence="2" id="KW-1185">Reference proteome</keyword>
<accession>A0A558HFC6</accession>
<name>A0A558HFC6_9GAMM</name>
<dbReference type="Proteomes" id="UP000319941">
    <property type="component" value="Unassembled WGS sequence"/>
</dbReference>
<dbReference type="OrthoDB" id="6184063at2"/>
<dbReference type="EMBL" id="VNFH01000012">
    <property type="protein sequence ID" value="TVU67797.1"/>
    <property type="molecule type" value="Genomic_DNA"/>
</dbReference>
<evidence type="ECO:0008006" key="3">
    <source>
        <dbReference type="Google" id="ProtNLM"/>
    </source>
</evidence>
<sequence>MYADAFNDLALEAELENFAHRWFSLLNRLAPSVELAELLSDDACIQLLDESLSSSDFLANWEQRRGDLLVNSHGLGWVRAQRDSLNCATLRMGGEHRAVLRDGSLLHTHFDAEWVLDLSWGEPRIQRIQLLDVRTI</sequence>
<evidence type="ECO:0000313" key="1">
    <source>
        <dbReference type="EMBL" id="TVU67797.1"/>
    </source>
</evidence>
<protein>
    <recommendedName>
        <fullName evidence="3">Nuclear transport factor 2 family protein</fullName>
    </recommendedName>
</protein>
<dbReference type="STRING" id="553385.GCA_000591415_01427"/>
<organism evidence="1 2">
    <name type="scientific">Cobetia crustatorum</name>
    <dbReference type="NCBI Taxonomy" id="553385"/>
    <lineage>
        <taxon>Bacteria</taxon>
        <taxon>Pseudomonadati</taxon>
        <taxon>Pseudomonadota</taxon>
        <taxon>Gammaproteobacteria</taxon>
        <taxon>Oceanospirillales</taxon>
        <taxon>Halomonadaceae</taxon>
        <taxon>Cobetia</taxon>
    </lineage>
</organism>
<proteinExistence type="predicted"/>
<evidence type="ECO:0000313" key="2">
    <source>
        <dbReference type="Proteomes" id="UP000319941"/>
    </source>
</evidence>
<dbReference type="AlphaFoldDB" id="A0A558HFC6"/>
<comment type="caution">
    <text evidence="1">The sequence shown here is derived from an EMBL/GenBank/DDBJ whole genome shotgun (WGS) entry which is preliminary data.</text>
</comment>
<gene>
    <name evidence="1" type="ORF">FQP86_15605</name>
</gene>
<dbReference type="RefSeq" id="WP_024951624.1">
    <property type="nucleotide sequence ID" value="NZ_CAWOWR010000024.1"/>
</dbReference>
<reference evidence="1 2" key="1">
    <citation type="submission" date="2019-07" db="EMBL/GenBank/DDBJ databases">
        <title>Diversity of Bacteria from Kongsfjorden, Arctic.</title>
        <authorList>
            <person name="Yu Y."/>
        </authorList>
    </citation>
    <scope>NUCLEOTIDE SEQUENCE [LARGE SCALE GENOMIC DNA]</scope>
    <source>
        <strain evidence="1 2">SM1923</strain>
    </source>
</reference>